<evidence type="ECO:0000256" key="2">
    <source>
        <dbReference type="ARBA" id="ARBA00007220"/>
    </source>
</evidence>
<dbReference type="InterPro" id="IPR027417">
    <property type="entry name" value="P-loop_NTPase"/>
</dbReference>
<proteinExistence type="inferred from homology"/>
<dbReference type="OMA" id="YHEMLDG"/>
<dbReference type="Proteomes" id="UP000001568">
    <property type="component" value="Chromosome 8"/>
</dbReference>
<dbReference type="HAMAP" id="MF_00235">
    <property type="entry name" value="Adenylate_kinase_Adk"/>
    <property type="match status" value="1"/>
</dbReference>
<dbReference type="PROSITE" id="PS00113">
    <property type="entry name" value="ADENYLATE_KINASE"/>
    <property type="match status" value="1"/>
</dbReference>
<evidence type="ECO:0000313" key="9">
    <source>
        <dbReference type="Proteomes" id="UP000001568"/>
    </source>
</evidence>
<dbReference type="EMBL" id="CP000588">
    <property type="protein sequence ID" value="ABO97547.1"/>
    <property type="molecule type" value="Genomic_DNA"/>
</dbReference>
<reference evidence="8 9" key="1">
    <citation type="journal article" date="2007" name="Proc. Natl. Acad. Sci. U.S.A.">
        <title>The tiny eukaryote Ostreococcus provides genomic insights into the paradox of plankton speciation.</title>
        <authorList>
            <person name="Palenik B."/>
            <person name="Grimwood J."/>
            <person name="Aerts A."/>
            <person name="Rouze P."/>
            <person name="Salamov A."/>
            <person name="Putnam N."/>
            <person name="Dupont C."/>
            <person name="Jorgensen R."/>
            <person name="Derelle E."/>
            <person name="Rombauts S."/>
            <person name="Zhou K."/>
            <person name="Otillar R."/>
            <person name="Merchant S.S."/>
            <person name="Podell S."/>
            <person name="Gaasterland T."/>
            <person name="Napoli C."/>
            <person name="Gendler K."/>
            <person name="Manuell A."/>
            <person name="Tai V."/>
            <person name="Vallon O."/>
            <person name="Piganeau G."/>
            <person name="Jancek S."/>
            <person name="Heijde M."/>
            <person name="Jabbari K."/>
            <person name="Bowler C."/>
            <person name="Lohr M."/>
            <person name="Robbens S."/>
            <person name="Werner G."/>
            <person name="Dubchak I."/>
            <person name="Pazour G.J."/>
            <person name="Ren Q."/>
            <person name="Paulsen I."/>
            <person name="Delwiche C."/>
            <person name="Schmutz J."/>
            <person name="Rokhsar D."/>
            <person name="Van de Peer Y."/>
            <person name="Moreau H."/>
            <person name="Grigoriev I.V."/>
        </authorList>
    </citation>
    <scope>NUCLEOTIDE SEQUENCE [LARGE SCALE GENOMIC DNA]</scope>
    <source>
        <strain evidence="8 9">CCE9901</strain>
    </source>
</reference>
<comment type="similarity">
    <text evidence="2 7">Belongs to the adenylate kinase family.</text>
</comment>
<dbReference type="AlphaFoldDB" id="A4S0V4"/>
<gene>
    <name evidence="8" type="ORF">OSTLU_87896</name>
</gene>
<dbReference type="EC" id="2.7.4.3" evidence="3"/>
<evidence type="ECO:0000256" key="5">
    <source>
        <dbReference type="ARBA" id="ARBA00022741"/>
    </source>
</evidence>
<evidence type="ECO:0000256" key="3">
    <source>
        <dbReference type="ARBA" id="ARBA00012955"/>
    </source>
</evidence>
<dbReference type="OrthoDB" id="439792at2759"/>
<dbReference type="SUPFAM" id="SSF52540">
    <property type="entry name" value="P-loop containing nucleoside triphosphate hydrolases"/>
    <property type="match status" value="1"/>
</dbReference>
<dbReference type="STRING" id="436017.A4S0V4"/>
<dbReference type="Gramene" id="ABO97547">
    <property type="protein sequence ID" value="ABO97547"/>
    <property type="gene ID" value="OSTLU_87896"/>
</dbReference>
<sequence length="229" mass="24703">VAIAAAALAIKASKSSTIGGASKQKRIVIAGAPASGKGTQCEMIVKKFGLTHISAGDLLRAAVAAGTDAGKKAKEYMDRGDLVPNEVVVTMVKDRLAQPDCAKGWLLDGYPRSEEQAEALIESGIDPDLFLLLDVPDEILIDRVVGRRLDPVDGTIYHMTFFPPPTPEIAARLTQRSDDTEEKAANRLAVHHKNVDAVVGKYESIMKNVDGNRAKQDVFKDIERLIKAM</sequence>
<dbReference type="InterPro" id="IPR000850">
    <property type="entry name" value="Adenylat/UMP-CMP_kin"/>
</dbReference>
<dbReference type="GO" id="GO:0005524">
    <property type="term" value="F:ATP binding"/>
    <property type="evidence" value="ECO:0007669"/>
    <property type="project" value="InterPro"/>
</dbReference>
<name>A4S0V4_OSTLU</name>
<keyword evidence="9" id="KW-1185">Reference proteome</keyword>
<evidence type="ECO:0000256" key="6">
    <source>
        <dbReference type="ARBA" id="ARBA00022777"/>
    </source>
</evidence>
<evidence type="ECO:0000313" key="8">
    <source>
        <dbReference type="EMBL" id="ABO97547.1"/>
    </source>
</evidence>
<comment type="catalytic activity">
    <reaction evidence="1">
        <text>AMP + ATP = 2 ADP</text>
        <dbReference type="Rhea" id="RHEA:12973"/>
        <dbReference type="ChEBI" id="CHEBI:30616"/>
        <dbReference type="ChEBI" id="CHEBI:456215"/>
        <dbReference type="ChEBI" id="CHEBI:456216"/>
        <dbReference type="EC" id="2.7.4.3"/>
    </reaction>
</comment>
<dbReference type="CDD" id="cd01428">
    <property type="entry name" value="ADK"/>
    <property type="match status" value="1"/>
</dbReference>
<dbReference type="Pfam" id="PF00406">
    <property type="entry name" value="ADK"/>
    <property type="match status" value="1"/>
</dbReference>
<keyword evidence="4 7" id="KW-0808">Transferase</keyword>
<dbReference type="NCBIfam" id="TIGR01351">
    <property type="entry name" value="adk"/>
    <property type="match status" value="1"/>
</dbReference>
<dbReference type="PRINTS" id="PR00094">
    <property type="entry name" value="ADENYLTKNASE"/>
</dbReference>
<accession>A4S0V4</accession>
<evidence type="ECO:0000256" key="7">
    <source>
        <dbReference type="RuleBase" id="RU003330"/>
    </source>
</evidence>
<dbReference type="PANTHER" id="PTHR23359">
    <property type="entry name" value="NUCLEOTIDE KINASE"/>
    <property type="match status" value="1"/>
</dbReference>
<dbReference type="eggNOG" id="KOG3078">
    <property type="taxonomic scope" value="Eukaryota"/>
</dbReference>
<keyword evidence="6 7" id="KW-0418">Kinase</keyword>
<dbReference type="Gene3D" id="3.40.50.300">
    <property type="entry name" value="P-loop containing nucleotide triphosphate hydrolases"/>
    <property type="match status" value="1"/>
</dbReference>
<keyword evidence="5" id="KW-0547">Nucleotide-binding</keyword>
<organism evidence="8 9">
    <name type="scientific">Ostreococcus lucimarinus (strain CCE9901)</name>
    <dbReference type="NCBI Taxonomy" id="436017"/>
    <lineage>
        <taxon>Eukaryota</taxon>
        <taxon>Viridiplantae</taxon>
        <taxon>Chlorophyta</taxon>
        <taxon>Mamiellophyceae</taxon>
        <taxon>Mamiellales</taxon>
        <taxon>Bathycoccaceae</taxon>
        <taxon>Ostreococcus</taxon>
    </lineage>
</organism>
<dbReference type="InterPro" id="IPR033690">
    <property type="entry name" value="Adenylat_kinase_CS"/>
</dbReference>
<dbReference type="GO" id="GO:0004017">
    <property type="term" value="F:AMP kinase activity"/>
    <property type="evidence" value="ECO:0007669"/>
    <property type="project" value="UniProtKB-EC"/>
</dbReference>
<dbReference type="KEGG" id="olu:OSTLU_87896"/>
<dbReference type="GeneID" id="5003440"/>
<dbReference type="RefSeq" id="XP_001419254.1">
    <property type="nucleotide sequence ID" value="XM_001419217.1"/>
</dbReference>
<dbReference type="HOGENOM" id="CLU_032354_6_1_1"/>
<evidence type="ECO:0000256" key="4">
    <source>
        <dbReference type="ARBA" id="ARBA00022679"/>
    </source>
</evidence>
<protein>
    <recommendedName>
        <fullName evidence="3">adenylate kinase</fullName>
        <ecNumber evidence="3">2.7.4.3</ecNumber>
    </recommendedName>
</protein>
<dbReference type="InterPro" id="IPR006259">
    <property type="entry name" value="Adenyl_kin_sub"/>
</dbReference>
<feature type="non-terminal residue" evidence="8">
    <location>
        <position position="1"/>
    </location>
</feature>
<evidence type="ECO:0000256" key="1">
    <source>
        <dbReference type="ARBA" id="ARBA00000582"/>
    </source>
</evidence>